<sequence>SNLNSNIEETYNLKTGITEEFLDLDVEEYNELWFNEDSDLNI</sequence>
<comment type="caution">
    <text evidence="1">The sequence shown here is derived from an EMBL/GenBank/DDBJ whole genome shotgun (WGS) entry which is preliminary data.</text>
</comment>
<feature type="non-terminal residue" evidence="1">
    <location>
        <position position="1"/>
    </location>
</feature>
<proteinExistence type="predicted"/>
<organism evidence="1 2">
    <name type="scientific">Racocetra fulgida</name>
    <dbReference type="NCBI Taxonomy" id="60492"/>
    <lineage>
        <taxon>Eukaryota</taxon>
        <taxon>Fungi</taxon>
        <taxon>Fungi incertae sedis</taxon>
        <taxon>Mucoromycota</taxon>
        <taxon>Glomeromycotina</taxon>
        <taxon>Glomeromycetes</taxon>
        <taxon>Diversisporales</taxon>
        <taxon>Gigasporaceae</taxon>
        <taxon>Racocetra</taxon>
    </lineage>
</organism>
<keyword evidence="2" id="KW-1185">Reference proteome</keyword>
<accession>A0A9N9K3I2</accession>
<dbReference type="AlphaFoldDB" id="A0A9N9K3I2"/>
<dbReference type="OrthoDB" id="2350370at2759"/>
<feature type="non-terminal residue" evidence="1">
    <location>
        <position position="42"/>
    </location>
</feature>
<gene>
    <name evidence="1" type="ORF">RFULGI_LOCUS18157</name>
</gene>
<dbReference type="EMBL" id="CAJVPZ010077300">
    <property type="protein sequence ID" value="CAG8805290.1"/>
    <property type="molecule type" value="Genomic_DNA"/>
</dbReference>
<dbReference type="Proteomes" id="UP000789396">
    <property type="component" value="Unassembled WGS sequence"/>
</dbReference>
<name>A0A9N9K3I2_9GLOM</name>
<protein>
    <submittedName>
        <fullName evidence="1">14883_t:CDS:1</fullName>
    </submittedName>
</protein>
<evidence type="ECO:0000313" key="1">
    <source>
        <dbReference type="EMBL" id="CAG8805290.1"/>
    </source>
</evidence>
<evidence type="ECO:0000313" key="2">
    <source>
        <dbReference type="Proteomes" id="UP000789396"/>
    </source>
</evidence>
<reference evidence="1" key="1">
    <citation type="submission" date="2021-06" db="EMBL/GenBank/DDBJ databases">
        <authorList>
            <person name="Kallberg Y."/>
            <person name="Tangrot J."/>
            <person name="Rosling A."/>
        </authorList>
    </citation>
    <scope>NUCLEOTIDE SEQUENCE</scope>
    <source>
        <strain evidence="1">IN212</strain>
    </source>
</reference>